<dbReference type="Proteomes" id="UP000014071">
    <property type="component" value="Unassembled WGS sequence"/>
</dbReference>
<evidence type="ECO:0000313" key="2">
    <source>
        <dbReference type="EMBL" id="GAC98253.1"/>
    </source>
</evidence>
<protein>
    <submittedName>
        <fullName evidence="2">Uncharacterized protein</fullName>
    </submittedName>
</protein>
<keyword evidence="3" id="KW-1185">Reference proteome</keyword>
<name>R9PA51_PSEHS</name>
<dbReference type="AlphaFoldDB" id="R9PA51"/>
<evidence type="ECO:0000256" key="1">
    <source>
        <dbReference type="SAM" id="MobiDB-lite"/>
    </source>
</evidence>
<gene>
    <name evidence="2" type="ORF">PHSY_005842</name>
</gene>
<dbReference type="EMBL" id="DF238816">
    <property type="protein sequence ID" value="GAC98253.1"/>
    <property type="molecule type" value="Genomic_DNA"/>
</dbReference>
<evidence type="ECO:0000313" key="3">
    <source>
        <dbReference type="Proteomes" id="UP000014071"/>
    </source>
</evidence>
<feature type="region of interest" description="Disordered" evidence="1">
    <location>
        <begin position="15"/>
        <end position="34"/>
    </location>
</feature>
<proteinExistence type="predicted"/>
<organism evidence="2 3">
    <name type="scientific">Pseudozyma hubeiensis (strain SY62)</name>
    <name type="common">Yeast</name>
    <dbReference type="NCBI Taxonomy" id="1305764"/>
    <lineage>
        <taxon>Eukaryota</taxon>
        <taxon>Fungi</taxon>
        <taxon>Dikarya</taxon>
        <taxon>Basidiomycota</taxon>
        <taxon>Ustilaginomycotina</taxon>
        <taxon>Ustilaginomycetes</taxon>
        <taxon>Ustilaginales</taxon>
        <taxon>Ustilaginaceae</taxon>
        <taxon>Pseudozyma</taxon>
    </lineage>
</organism>
<dbReference type="HOGENOM" id="CLU_2039070_0_0_1"/>
<sequence>MAHLSFSCQDGRVQASQEANPGAPGQAADSLSQSSIRKYVRACWVGKRLTGHVRKTRFQKARSFIVYEVAIWLREPSSSQSAICTDDAICFGKCQLPDILGSVNRMSLRVREEDVERAKAI</sequence>
<reference evidence="3" key="1">
    <citation type="journal article" date="2013" name="Genome Announc.">
        <title>Draft genome sequence of the basidiomycetous yeast-like fungus Pseudozyma hubeiensis SY62, which produces an abundant amount of the biosurfactant mannosylerythritol lipids.</title>
        <authorList>
            <person name="Konishi M."/>
            <person name="Hatada Y."/>
            <person name="Horiuchi J."/>
        </authorList>
    </citation>
    <scope>NUCLEOTIDE SEQUENCE [LARGE SCALE GENOMIC DNA]</scope>
    <source>
        <strain evidence="3">SY62</strain>
    </source>
</reference>
<dbReference type="GeneID" id="24111119"/>
<dbReference type="RefSeq" id="XP_012191840.1">
    <property type="nucleotide sequence ID" value="XM_012336450.1"/>
</dbReference>
<accession>R9PA51</accession>